<organism evidence="1 2">
    <name type="scientific">Stegodyphus mimosarum</name>
    <name type="common">African social velvet spider</name>
    <dbReference type="NCBI Taxonomy" id="407821"/>
    <lineage>
        <taxon>Eukaryota</taxon>
        <taxon>Metazoa</taxon>
        <taxon>Ecdysozoa</taxon>
        <taxon>Arthropoda</taxon>
        <taxon>Chelicerata</taxon>
        <taxon>Arachnida</taxon>
        <taxon>Araneae</taxon>
        <taxon>Araneomorphae</taxon>
        <taxon>Entelegynae</taxon>
        <taxon>Eresoidea</taxon>
        <taxon>Eresidae</taxon>
        <taxon>Stegodyphus</taxon>
    </lineage>
</organism>
<dbReference type="AlphaFoldDB" id="A0A087TT33"/>
<keyword evidence="1" id="KW-0489">Methyltransferase</keyword>
<gene>
    <name evidence="1" type="ORF">X975_12421</name>
</gene>
<proteinExistence type="predicted"/>
<dbReference type="Proteomes" id="UP000054359">
    <property type="component" value="Unassembled WGS sequence"/>
</dbReference>
<reference evidence="1 2" key="1">
    <citation type="submission" date="2013-11" db="EMBL/GenBank/DDBJ databases">
        <title>Genome sequencing of Stegodyphus mimosarum.</title>
        <authorList>
            <person name="Bechsgaard J."/>
        </authorList>
    </citation>
    <scope>NUCLEOTIDE SEQUENCE [LARGE SCALE GENOMIC DNA]</scope>
</reference>
<evidence type="ECO:0000313" key="1">
    <source>
        <dbReference type="EMBL" id="KFM68272.1"/>
    </source>
</evidence>
<sequence>MFAPTHALNFIRRTRPKFEEASLFNPLNYRMYKLQSSRMPVARVLSNNLRRELRYFSKETTLNVFDRKAKRVHREWSATLQDGNIYNVLQDEIGDRVADRVYDIIR</sequence>
<accession>A0A087TT33</accession>
<keyword evidence="2" id="KW-1185">Reference proteome</keyword>
<evidence type="ECO:0000313" key="2">
    <source>
        <dbReference type="Proteomes" id="UP000054359"/>
    </source>
</evidence>
<dbReference type="OrthoDB" id="16816at2759"/>
<dbReference type="EMBL" id="KK116622">
    <property type="protein sequence ID" value="KFM68272.1"/>
    <property type="molecule type" value="Genomic_DNA"/>
</dbReference>
<protein>
    <submittedName>
        <fullName evidence="1">Putative methyltransferase</fullName>
    </submittedName>
</protein>
<name>A0A087TT33_STEMI</name>
<dbReference type="GO" id="GO:0008168">
    <property type="term" value="F:methyltransferase activity"/>
    <property type="evidence" value="ECO:0007669"/>
    <property type="project" value="UniProtKB-KW"/>
</dbReference>
<feature type="non-terminal residue" evidence="1">
    <location>
        <position position="106"/>
    </location>
</feature>
<keyword evidence="1" id="KW-0808">Transferase</keyword>
<dbReference type="STRING" id="407821.A0A087TT33"/>
<dbReference type="GO" id="GO:0032259">
    <property type="term" value="P:methylation"/>
    <property type="evidence" value="ECO:0007669"/>
    <property type="project" value="UniProtKB-KW"/>
</dbReference>